<dbReference type="Proteomes" id="UP000612055">
    <property type="component" value="Unassembled WGS sequence"/>
</dbReference>
<feature type="region of interest" description="Disordered" evidence="1">
    <location>
        <begin position="10"/>
        <end position="36"/>
    </location>
</feature>
<proteinExistence type="predicted"/>
<dbReference type="AlphaFoldDB" id="A0A836BQ99"/>
<comment type="caution">
    <text evidence="2">The sequence shown here is derived from an EMBL/GenBank/DDBJ whole genome shotgun (WGS) entry which is preliminary data.</text>
</comment>
<name>A0A836BQ99_9CHLO</name>
<evidence type="ECO:0000313" key="3">
    <source>
        <dbReference type="Proteomes" id="UP000612055"/>
    </source>
</evidence>
<dbReference type="EMBL" id="JAEHOE010000139">
    <property type="protein sequence ID" value="KAG2484915.1"/>
    <property type="molecule type" value="Genomic_DNA"/>
</dbReference>
<feature type="region of interest" description="Disordered" evidence="1">
    <location>
        <begin position="510"/>
        <end position="614"/>
    </location>
</feature>
<organism evidence="2 3">
    <name type="scientific">Edaphochlamys debaryana</name>
    <dbReference type="NCBI Taxonomy" id="47281"/>
    <lineage>
        <taxon>Eukaryota</taxon>
        <taxon>Viridiplantae</taxon>
        <taxon>Chlorophyta</taxon>
        <taxon>core chlorophytes</taxon>
        <taxon>Chlorophyceae</taxon>
        <taxon>CS clade</taxon>
        <taxon>Chlamydomonadales</taxon>
        <taxon>Chlamydomonadales incertae sedis</taxon>
        <taxon>Edaphochlamys</taxon>
    </lineage>
</organism>
<reference evidence="2" key="1">
    <citation type="journal article" date="2020" name="bioRxiv">
        <title>Comparative genomics of Chlamydomonas.</title>
        <authorList>
            <person name="Craig R.J."/>
            <person name="Hasan A.R."/>
            <person name="Ness R.W."/>
            <person name="Keightley P.D."/>
        </authorList>
    </citation>
    <scope>NUCLEOTIDE SEQUENCE</scope>
    <source>
        <strain evidence="2">CCAP 11/70</strain>
    </source>
</reference>
<evidence type="ECO:0000313" key="2">
    <source>
        <dbReference type="EMBL" id="KAG2484915.1"/>
    </source>
</evidence>
<evidence type="ECO:0000256" key="1">
    <source>
        <dbReference type="SAM" id="MobiDB-lite"/>
    </source>
</evidence>
<accession>A0A836BQ99</accession>
<sequence length="614" mass="64375">MPLNLANAFGNSAGSPLRSGDDMSAGGPSGSAPKKSRLAAEALARADTRATCLILAGNSCANIEGLIPDLASSHMRQFMEEALTRKSGWVRGDGNDNTIVTVIEPNMKSTVMAFKDPAAIKRFVHASLAEGRLMGIDAVHIKNVIKKPVTGEAMKSINRGLLPDGCGKGNNDYFYVVDSGTTVEPIAMDNAALLKEPFHADHLTFFDISSSRMGETLKKPLLFIPAETAKLGKSAGMLVTGYIKSGVEDGGCELIRIKTWSSTGIFGCTIPGMMQAYLEKEPAHVHSLVYKDMDPITGTVTLETTPKSVVLFPTSTNHPDVRLLKEARAAHGAQPITSAVPSMTASQLNGQTFASASVNPSNLRPLRPITGLAKADLALGMPFCDAAQEIRFDPQSKRLIIGDNFCVWASVTEPGLQGAGLLVLRDIKAFNSLAPNDDMAHDLAAGNYTPDQLLSWLDESSSVYIEYSTEGNINVLVRVSFEAPAQPPLLRLPNHTTGAVAVTAAAPPATASPIAARSPARTYSAATPNANASIPMADSNNTPTRPVKGKQQPKGSSGPGTAKSSTVSRKGGSTSASPTAPNSGESSSVAAPAKDAAAKSTADGMEEDYLFALD</sequence>
<feature type="compositionally biased region" description="Low complexity" evidence="1">
    <location>
        <begin position="510"/>
        <end position="521"/>
    </location>
</feature>
<feature type="compositionally biased region" description="Polar residues" evidence="1">
    <location>
        <begin position="524"/>
        <end position="544"/>
    </location>
</feature>
<protein>
    <submittedName>
        <fullName evidence="2">Uncharacterized protein</fullName>
    </submittedName>
</protein>
<keyword evidence="3" id="KW-1185">Reference proteome</keyword>
<feature type="compositionally biased region" description="Low complexity" evidence="1">
    <location>
        <begin position="586"/>
        <end position="603"/>
    </location>
</feature>
<feature type="compositionally biased region" description="Acidic residues" evidence="1">
    <location>
        <begin position="604"/>
        <end position="614"/>
    </location>
</feature>
<gene>
    <name evidence="2" type="ORF">HYH03_016301</name>
</gene>
<feature type="compositionally biased region" description="Polar residues" evidence="1">
    <location>
        <begin position="562"/>
        <end position="585"/>
    </location>
</feature>